<proteinExistence type="inferred from homology"/>
<gene>
    <name evidence="11" type="ORF">PPROV_000754600</name>
</gene>
<organism evidence="11 12">
    <name type="scientific">Pycnococcus provasolii</name>
    <dbReference type="NCBI Taxonomy" id="41880"/>
    <lineage>
        <taxon>Eukaryota</taxon>
        <taxon>Viridiplantae</taxon>
        <taxon>Chlorophyta</taxon>
        <taxon>Pseudoscourfieldiophyceae</taxon>
        <taxon>Pseudoscourfieldiales</taxon>
        <taxon>Pycnococcaceae</taxon>
        <taxon>Pycnococcus</taxon>
    </lineage>
</organism>
<feature type="domain" description="Aspartate/glutamate/uridylate kinase" evidence="10">
    <location>
        <begin position="18"/>
        <end position="275"/>
    </location>
</feature>
<keyword evidence="7" id="KW-0067">ATP-binding</keyword>
<evidence type="ECO:0000256" key="4">
    <source>
        <dbReference type="ARBA" id="ARBA00022679"/>
    </source>
</evidence>
<keyword evidence="8" id="KW-0414">Isoprene biosynthesis</keyword>
<keyword evidence="6" id="KW-0418">Kinase</keyword>
<keyword evidence="4" id="KW-0808">Transferase</keyword>
<evidence type="ECO:0000256" key="2">
    <source>
        <dbReference type="ARBA" id="ARBA00012908"/>
    </source>
</evidence>
<dbReference type="InterPro" id="IPR001048">
    <property type="entry name" value="Asp/Glu/Uridylate_kinase"/>
</dbReference>
<evidence type="ECO:0000256" key="6">
    <source>
        <dbReference type="ARBA" id="ARBA00022777"/>
    </source>
</evidence>
<evidence type="ECO:0000256" key="7">
    <source>
        <dbReference type="ARBA" id="ARBA00022840"/>
    </source>
</evidence>
<comment type="caution">
    <text evidence="11">The sequence shown here is derived from an EMBL/GenBank/DDBJ whole genome shotgun (WGS) entry which is preliminary data.</text>
</comment>
<dbReference type="PANTHER" id="PTHR43654">
    <property type="entry name" value="GLUTAMATE 5-KINASE"/>
    <property type="match status" value="1"/>
</dbReference>
<dbReference type="EC" id="2.7.4.26" evidence="2"/>
<protein>
    <recommendedName>
        <fullName evidence="3">Isopentenyl phosphate kinase</fullName>
        <ecNumber evidence="2">2.7.4.26</ecNumber>
    </recommendedName>
</protein>
<comment type="similarity">
    <text evidence="1">Belongs to the isopentenyl phosphate kinase family.</text>
</comment>
<dbReference type="SUPFAM" id="SSF53633">
    <property type="entry name" value="Carbamate kinase-like"/>
    <property type="match status" value="1"/>
</dbReference>
<dbReference type="GO" id="GO:0016301">
    <property type="term" value="F:kinase activity"/>
    <property type="evidence" value="ECO:0007669"/>
    <property type="project" value="UniProtKB-KW"/>
</dbReference>
<dbReference type="InterPro" id="IPR024192">
    <property type="entry name" value="Fosfomycin_R_FomA-type"/>
</dbReference>
<dbReference type="AlphaFoldDB" id="A0A830HV85"/>
<dbReference type="GO" id="GO:0005524">
    <property type="term" value="F:ATP binding"/>
    <property type="evidence" value="ECO:0007669"/>
    <property type="project" value="UniProtKB-KW"/>
</dbReference>
<evidence type="ECO:0000313" key="12">
    <source>
        <dbReference type="Proteomes" id="UP000660262"/>
    </source>
</evidence>
<dbReference type="NCBIfam" id="NF040647">
    <property type="entry name" value="IPPK_Arch"/>
    <property type="match status" value="1"/>
</dbReference>
<evidence type="ECO:0000256" key="3">
    <source>
        <dbReference type="ARBA" id="ARBA00017267"/>
    </source>
</evidence>
<reference evidence="11" key="1">
    <citation type="submission" date="2020-10" db="EMBL/GenBank/DDBJ databases">
        <title>Unveiling of a novel bifunctional photoreceptor, Dualchrome1, isolated from a cosmopolitan green alga.</title>
        <authorList>
            <person name="Suzuki S."/>
            <person name="Kawachi M."/>
        </authorList>
    </citation>
    <scope>NUCLEOTIDE SEQUENCE</scope>
    <source>
        <strain evidence="11">NIES 2893</strain>
    </source>
</reference>
<dbReference type="GO" id="GO:0102043">
    <property type="term" value="F:isopentenyl phosphate kinase activity"/>
    <property type="evidence" value="ECO:0007669"/>
    <property type="project" value="UniProtKB-EC"/>
</dbReference>
<evidence type="ECO:0000256" key="9">
    <source>
        <dbReference type="ARBA" id="ARBA00049063"/>
    </source>
</evidence>
<comment type="catalytic activity">
    <reaction evidence="9">
        <text>isopentenyl phosphate + ATP = isopentenyl diphosphate + ADP</text>
        <dbReference type="Rhea" id="RHEA:33963"/>
        <dbReference type="ChEBI" id="CHEBI:30616"/>
        <dbReference type="ChEBI" id="CHEBI:65078"/>
        <dbReference type="ChEBI" id="CHEBI:128769"/>
        <dbReference type="ChEBI" id="CHEBI:456216"/>
        <dbReference type="EC" id="2.7.4.26"/>
    </reaction>
</comment>
<dbReference type="Gene3D" id="3.40.1160.10">
    <property type="entry name" value="Acetylglutamate kinase-like"/>
    <property type="match status" value="1"/>
</dbReference>
<dbReference type="EMBL" id="BNJQ01000022">
    <property type="protein sequence ID" value="GHP08809.1"/>
    <property type="molecule type" value="Genomic_DNA"/>
</dbReference>
<evidence type="ECO:0000256" key="5">
    <source>
        <dbReference type="ARBA" id="ARBA00022741"/>
    </source>
</evidence>
<evidence type="ECO:0000259" key="10">
    <source>
        <dbReference type="Pfam" id="PF00696"/>
    </source>
</evidence>
<dbReference type="GO" id="GO:0005829">
    <property type="term" value="C:cytosol"/>
    <property type="evidence" value="ECO:0007669"/>
    <property type="project" value="TreeGrafter"/>
</dbReference>
<evidence type="ECO:0000256" key="8">
    <source>
        <dbReference type="ARBA" id="ARBA00023229"/>
    </source>
</evidence>
<evidence type="ECO:0000313" key="11">
    <source>
        <dbReference type="EMBL" id="GHP08809.1"/>
    </source>
</evidence>
<dbReference type="InterPro" id="IPR036393">
    <property type="entry name" value="AceGlu_kinase-like_sf"/>
</dbReference>
<sequence length="299" mass="31444">MVVVPPPPPHPPRHSRRVIVLKLGGSLLTNKSTGGGGGGGGGGDGGGDDDMLLVDFGTLTLLCQSVKTILDTQYHTHVVLIHGAGSFGHIKARKYRLNLGLIPADPEQQNAQRNAVREVRKDMLTLNAHIMQALANSNVDAQSYAPHSWAKGTGPNFKGELPYSKGECTVTHGDVVDVPDEREFGILSGDDLFVRYATESQGVTAAVFATDVDGVLKVPPESATADDLLETWSSRDNEAAELSHDEKIDVTGGIGYKAASGALVAAAGVRVLIVNGHYADRVVAACNGVDSVRGTRILP</sequence>
<keyword evidence="5" id="KW-0547">Nucleotide-binding</keyword>
<dbReference type="GO" id="GO:0016114">
    <property type="term" value="P:terpenoid biosynthetic process"/>
    <property type="evidence" value="ECO:0007669"/>
    <property type="project" value="TreeGrafter"/>
</dbReference>
<evidence type="ECO:0000256" key="1">
    <source>
        <dbReference type="ARBA" id="ARBA00010540"/>
    </source>
</evidence>
<name>A0A830HV85_9CHLO</name>
<dbReference type="Proteomes" id="UP000660262">
    <property type="component" value="Unassembled WGS sequence"/>
</dbReference>
<dbReference type="PANTHER" id="PTHR43654:SF1">
    <property type="entry name" value="ISOPENTENYL PHOSPHATE KINASE"/>
    <property type="match status" value="1"/>
</dbReference>
<accession>A0A830HV85</accession>
<dbReference type="OrthoDB" id="1934954at2759"/>
<keyword evidence="12" id="KW-1185">Reference proteome</keyword>
<dbReference type="Pfam" id="PF00696">
    <property type="entry name" value="AA_kinase"/>
    <property type="match status" value="1"/>
</dbReference>